<proteinExistence type="predicted"/>
<organism evidence="1 2">
    <name type="scientific">Pantoea dispersa</name>
    <dbReference type="NCBI Taxonomy" id="59814"/>
    <lineage>
        <taxon>Bacteria</taxon>
        <taxon>Pseudomonadati</taxon>
        <taxon>Pseudomonadota</taxon>
        <taxon>Gammaproteobacteria</taxon>
        <taxon>Enterobacterales</taxon>
        <taxon>Erwiniaceae</taxon>
        <taxon>Pantoea</taxon>
    </lineage>
</organism>
<dbReference type="InterPro" id="IPR029058">
    <property type="entry name" value="AB_hydrolase_fold"/>
</dbReference>
<protein>
    <recommendedName>
        <fullName evidence="3">Alpha/beta hydrolase</fullName>
    </recommendedName>
</protein>
<dbReference type="SUPFAM" id="SSF53474">
    <property type="entry name" value="alpha/beta-Hydrolases"/>
    <property type="match status" value="1"/>
</dbReference>
<evidence type="ECO:0000313" key="1">
    <source>
        <dbReference type="EMBL" id="KTS69025.1"/>
    </source>
</evidence>
<sequence>MITDYTFNYLNGLDVHYRYKPASLDNQHLLIVMSGFNLPDPTVYDFTLLEHTRAAVLWIKDDFNGLPAYYLCNNLQFNIEHGVSQLIRAVIELTQPSDVTILGASKGGSAALYFGIRHNIRNIITAVPQFFLGDYASQIWPSVGKAMMGEISPAAVALLNKYLPNALRRDRQTQKNIYLFTALADHQREQEVLPHLGLLEKYSNFNLIESSSPCITQHNEVTRYNLNLILALIYQLEQNITPRWGHIRNGSGW</sequence>
<comment type="caution">
    <text evidence="1">The sequence shown here is derived from an EMBL/GenBank/DDBJ whole genome shotgun (WGS) entry which is preliminary data.</text>
</comment>
<evidence type="ECO:0000313" key="2">
    <source>
        <dbReference type="Proteomes" id="UP000071979"/>
    </source>
</evidence>
<reference evidence="1 2" key="1">
    <citation type="journal article" date="2016" name="Front. Microbiol.">
        <title>Genomic Resource of Rice Seed Associated Bacteria.</title>
        <authorList>
            <person name="Midha S."/>
            <person name="Bansal K."/>
            <person name="Sharma S."/>
            <person name="Kumar N."/>
            <person name="Patil P.P."/>
            <person name="Chaudhry V."/>
            <person name="Patil P.B."/>
        </authorList>
    </citation>
    <scope>NUCLEOTIDE SEQUENCE [LARGE SCALE GENOMIC DNA]</scope>
    <source>
        <strain evidence="1 2">SA3</strain>
    </source>
</reference>
<evidence type="ECO:0008006" key="3">
    <source>
        <dbReference type="Google" id="ProtNLM"/>
    </source>
</evidence>
<dbReference type="Proteomes" id="UP000071979">
    <property type="component" value="Unassembled WGS sequence"/>
</dbReference>
<dbReference type="EMBL" id="LDSE01000008">
    <property type="protein sequence ID" value="KTS69025.1"/>
    <property type="molecule type" value="Genomic_DNA"/>
</dbReference>
<dbReference type="RefSeq" id="WP_193751821.1">
    <property type="nucleotide sequence ID" value="NZ_CP157882.1"/>
</dbReference>
<accession>A0A8E1VAD1</accession>
<dbReference type="AlphaFoldDB" id="A0A8E1VAD1"/>
<name>A0A8E1VAD1_9GAMM</name>
<gene>
    <name evidence="1" type="ORF">SA3R_04435</name>
</gene>